<dbReference type="OrthoDB" id="3268221at2759"/>
<organism evidence="2 3">
    <name type="scientific">Athelia psychrophila</name>
    <dbReference type="NCBI Taxonomy" id="1759441"/>
    <lineage>
        <taxon>Eukaryota</taxon>
        <taxon>Fungi</taxon>
        <taxon>Dikarya</taxon>
        <taxon>Basidiomycota</taxon>
        <taxon>Agaricomycotina</taxon>
        <taxon>Agaricomycetes</taxon>
        <taxon>Agaricomycetidae</taxon>
        <taxon>Atheliales</taxon>
        <taxon>Atheliaceae</taxon>
        <taxon>Athelia</taxon>
    </lineage>
</organism>
<feature type="compositionally biased region" description="Basic and acidic residues" evidence="1">
    <location>
        <begin position="151"/>
        <end position="162"/>
    </location>
</feature>
<name>A0A167W052_9AGAM</name>
<proteinExistence type="predicted"/>
<sequence length="212" mass="24442">MDSPSTSDHTSESSPPLKKHHRKRLSGDSPPHSHSSHEHRKRRSKDAGLTHSTSSRELARLLAFEEREIKDLQRAMYAMTEQLKNERQRADDADRKALDAAYKFRQSENSRVAAELNYARANEELRLYKVQLENAQKEIYRAQEVIADVESQRQEAEADAARSRSTARALKEERLMQTAREEGRRLGLQEGMHRGRDLGYQEGRAEGYEQGR</sequence>
<dbReference type="AlphaFoldDB" id="A0A167W052"/>
<evidence type="ECO:0000313" key="2">
    <source>
        <dbReference type="EMBL" id="KZP05554.1"/>
    </source>
</evidence>
<gene>
    <name evidence="2" type="ORF">FIBSPDRAFT_765695</name>
</gene>
<feature type="region of interest" description="Disordered" evidence="1">
    <location>
        <begin position="151"/>
        <end position="212"/>
    </location>
</feature>
<feature type="non-terminal residue" evidence="2">
    <location>
        <position position="212"/>
    </location>
</feature>
<feature type="compositionally biased region" description="Low complexity" evidence="1">
    <location>
        <begin position="1"/>
        <end position="16"/>
    </location>
</feature>
<keyword evidence="3" id="KW-1185">Reference proteome</keyword>
<evidence type="ECO:0000256" key="1">
    <source>
        <dbReference type="SAM" id="MobiDB-lite"/>
    </source>
</evidence>
<reference evidence="2 3" key="1">
    <citation type="journal article" date="2016" name="Mol. Biol. Evol.">
        <title>Comparative Genomics of Early-Diverging Mushroom-Forming Fungi Provides Insights into the Origins of Lignocellulose Decay Capabilities.</title>
        <authorList>
            <person name="Nagy L.G."/>
            <person name="Riley R."/>
            <person name="Tritt A."/>
            <person name="Adam C."/>
            <person name="Daum C."/>
            <person name="Floudas D."/>
            <person name="Sun H."/>
            <person name="Yadav J.S."/>
            <person name="Pangilinan J."/>
            <person name="Larsson K.H."/>
            <person name="Matsuura K."/>
            <person name="Barry K."/>
            <person name="Labutti K."/>
            <person name="Kuo R."/>
            <person name="Ohm R.A."/>
            <person name="Bhattacharya S.S."/>
            <person name="Shirouzu T."/>
            <person name="Yoshinaga Y."/>
            <person name="Martin F.M."/>
            <person name="Grigoriev I.V."/>
            <person name="Hibbett D.S."/>
        </authorList>
    </citation>
    <scope>NUCLEOTIDE SEQUENCE [LARGE SCALE GENOMIC DNA]</scope>
    <source>
        <strain evidence="2 3">CBS 109695</strain>
    </source>
</reference>
<protein>
    <submittedName>
        <fullName evidence="2">Uncharacterized protein</fullName>
    </submittedName>
</protein>
<evidence type="ECO:0000313" key="3">
    <source>
        <dbReference type="Proteomes" id="UP000076532"/>
    </source>
</evidence>
<feature type="region of interest" description="Disordered" evidence="1">
    <location>
        <begin position="1"/>
        <end position="56"/>
    </location>
</feature>
<dbReference type="STRING" id="436010.A0A167W052"/>
<dbReference type="EMBL" id="KV417832">
    <property type="protein sequence ID" value="KZP05554.1"/>
    <property type="molecule type" value="Genomic_DNA"/>
</dbReference>
<feature type="compositionally biased region" description="Basic and acidic residues" evidence="1">
    <location>
        <begin position="169"/>
        <end position="212"/>
    </location>
</feature>
<dbReference type="Proteomes" id="UP000076532">
    <property type="component" value="Unassembled WGS sequence"/>
</dbReference>
<accession>A0A167W052</accession>